<evidence type="ECO:0000256" key="7">
    <source>
        <dbReference type="ARBA" id="ARBA00023136"/>
    </source>
</evidence>
<dbReference type="GO" id="GO:0016036">
    <property type="term" value="P:cellular response to phosphate starvation"/>
    <property type="evidence" value="ECO:0007669"/>
    <property type="project" value="TreeGrafter"/>
</dbReference>
<evidence type="ECO:0000256" key="5">
    <source>
        <dbReference type="ARBA" id="ARBA00022777"/>
    </source>
</evidence>
<evidence type="ECO:0000256" key="3">
    <source>
        <dbReference type="ARBA" id="ARBA00022553"/>
    </source>
</evidence>
<dbReference type="InterPro" id="IPR003594">
    <property type="entry name" value="HATPase_dom"/>
</dbReference>
<reference evidence="9 10" key="1">
    <citation type="submission" date="2018-08" db="EMBL/GenBank/DDBJ databases">
        <title>Mucilaginibacter terrae sp. nov., isolated from manganese diggings.</title>
        <authorList>
            <person name="Huang Y."/>
            <person name="Zhou Z."/>
        </authorList>
    </citation>
    <scope>NUCLEOTIDE SEQUENCE [LARGE SCALE GENOMIC DNA]</scope>
    <source>
        <strain evidence="9 10">ZH6</strain>
    </source>
</reference>
<evidence type="ECO:0000256" key="1">
    <source>
        <dbReference type="ARBA" id="ARBA00000085"/>
    </source>
</evidence>
<evidence type="ECO:0000313" key="10">
    <source>
        <dbReference type="Proteomes" id="UP000260823"/>
    </source>
</evidence>
<dbReference type="InterPro" id="IPR036097">
    <property type="entry name" value="HisK_dim/P_sf"/>
</dbReference>
<organism evidence="9 10">
    <name type="scientific">Mucilaginibacter terrenus</name>
    <dbReference type="NCBI Taxonomy" id="2482727"/>
    <lineage>
        <taxon>Bacteria</taxon>
        <taxon>Pseudomonadati</taxon>
        <taxon>Bacteroidota</taxon>
        <taxon>Sphingobacteriia</taxon>
        <taxon>Sphingobacteriales</taxon>
        <taxon>Sphingobacteriaceae</taxon>
        <taxon>Mucilaginibacter</taxon>
    </lineage>
</organism>
<dbReference type="InterPro" id="IPR036890">
    <property type="entry name" value="HATPase_C_sf"/>
</dbReference>
<dbReference type="InterPro" id="IPR005467">
    <property type="entry name" value="His_kinase_dom"/>
</dbReference>
<dbReference type="SUPFAM" id="SSF47384">
    <property type="entry name" value="Homodimeric domain of signal transducing histidine kinase"/>
    <property type="match status" value="1"/>
</dbReference>
<gene>
    <name evidence="9" type="ORF">DYU05_05940</name>
</gene>
<evidence type="ECO:0000256" key="4">
    <source>
        <dbReference type="ARBA" id="ARBA00022679"/>
    </source>
</evidence>
<dbReference type="EMBL" id="QWDE01000001">
    <property type="protein sequence ID" value="RFZ85140.1"/>
    <property type="molecule type" value="Genomic_DNA"/>
</dbReference>
<dbReference type="PRINTS" id="PR00344">
    <property type="entry name" value="BCTRLSENSOR"/>
</dbReference>
<dbReference type="InterPro" id="IPR035965">
    <property type="entry name" value="PAS-like_dom_sf"/>
</dbReference>
<keyword evidence="6" id="KW-0902">Two-component regulatory system</keyword>
<dbReference type="Gene3D" id="3.30.450.20">
    <property type="entry name" value="PAS domain"/>
    <property type="match status" value="1"/>
</dbReference>
<keyword evidence="10" id="KW-1185">Reference proteome</keyword>
<dbReference type="InterPro" id="IPR004358">
    <property type="entry name" value="Sig_transdc_His_kin-like_C"/>
</dbReference>
<feature type="domain" description="Histidine kinase" evidence="8">
    <location>
        <begin position="139"/>
        <end position="355"/>
    </location>
</feature>
<dbReference type="InterPro" id="IPR003661">
    <property type="entry name" value="HisK_dim/P_dom"/>
</dbReference>
<evidence type="ECO:0000313" key="9">
    <source>
        <dbReference type="EMBL" id="RFZ85140.1"/>
    </source>
</evidence>
<dbReference type="GO" id="GO:0004721">
    <property type="term" value="F:phosphoprotein phosphatase activity"/>
    <property type="evidence" value="ECO:0007669"/>
    <property type="project" value="TreeGrafter"/>
</dbReference>
<dbReference type="Pfam" id="PF02518">
    <property type="entry name" value="HATPase_c"/>
    <property type="match status" value="1"/>
</dbReference>
<comment type="caution">
    <text evidence="9">The sequence shown here is derived from an EMBL/GenBank/DDBJ whole genome shotgun (WGS) entry which is preliminary data.</text>
</comment>
<keyword evidence="3" id="KW-0597">Phosphoprotein</keyword>
<dbReference type="Gene3D" id="1.10.287.130">
    <property type="match status" value="1"/>
</dbReference>
<dbReference type="RefSeq" id="WP_117382041.1">
    <property type="nucleotide sequence ID" value="NZ_QWDE01000001.1"/>
</dbReference>
<dbReference type="SUPFAM" id="SSF55874">
    <property type="entry name" value="ATPase domain of HSP90 chaperone/DNA topoisomerase II/histidine kinase"/>
    <property type="match status" value="1"/>
</dbReference>
<dbReference type="SMART" id="SM00387">
    <property type="entry name" value="HATPase_c"/>
    <property type="match status" value="1"/>
</dbReference>
<keyword evidence="7" id="KW-0472">Membrane</keyword>
<dbReference type="PROSITE" id="PS50109">
    <property type="entry name" value="HIS_KIN"/>
    <property type="match status" value="1"/>
</dbReference>
<dbReference type="InterPro" id="IPR000014">
    <property type="entry name" value="PAS"/>
</dbReference>
<dbReference type="Proteomes" id="UP000260823">
    <property type="component" value="Unassembled WGS sequence"/>
</dbReference>
<dbReference type="GO" id="GO:0000155">
    <property type="term" value="F:phosphorelay sensor kinase activity"/>
    <property type="evidence" value="ECO:0007669"/>
    <property type="project" value="InterPro"/>
</dbReference>
<keyword evidence="5" id="KW-0418">Kinase</keyword>
<dbReference type="Gene3D" id="3.30.565.10">
    <property type="entry name" value="Histidine kinase-like ATPase, C-terminal domain"/>
    <property type="match status" value="1"/>
</dbReference>
<evidence type="ECO:0000256" key="6">
    <source>
        <dbReference type="ARBA" id="ARBA00023012"/>
    </source>
</evidence>
<evidence type="ECO:0000256" key="2">
    <source>
        <dbReference type="ARBA" id="ARBA00012438"/>
    </source>
</evidence>
<evidence type="ECO:0000259" key="8">
    <source>
        <dbReference type="PROSITE" id="PS50109"/>
    </source>
</evidence>
<accession>A0A3E2NWB1</accession>
<dbReference type="EC" id="2.7.13.3" evidence="2"/>
<dbReference type="AlphaFoldDB" id="A0A3E2NWB1"/>
<sequence>MKAQREMMNRRPGVLPDFTRPGTYTGCWKLELGTKKLSICPRTRRMLGLRKNQEMDLSGFLKLLEPEQVNHLIREFTCACATNSKFEVRVKVNTPGGKVKWLRLSGVQFYRGWDIAEQMAGVVEDTTQLMNEECLSLAVVNHELRSPLTVVKLNIQLLIRMLSGGRDQHTVRVLQTVDLHINCMTSVIEEYLTSPVSELHQSASNRTVFCMEDLISVMISEMKLLHPGYRFVRQNEAKVQVRADKYKIIQVLVNYLNNAVNFSSPASRITISSNTTNTCVEVAVQDQGIGIPAGQEMQLFQKFYQVESRSVRKKNSKGLGLYLVKKIITDHDGTVRAEKGRSGGSVFYFSLPIYRADAQGDSGKVTTRTI</sequence>
<keyword evidence="4" id="KW-0808">Transferase</keyword>
<dbReference type="CDD" id="cd00082">
    <property type="entry name" value="HisKA"/>
    <property type="match status" value="1"/>
</dbReference>
<dbReference type="GO" id="GO:0005886">
    <property type="term" value="C:plasma membrane"/>
    <property type="evidence" value="ECO:0007669"/>
    <property type="project" value="TreeGrafter"/>
</dbReference>
<dbReference type="SUPFAM" id="SSF55785">
    <property type="entry name" value="PYP-like sensor domain (PAS domain)"/>
    <property type="match status" value="1"/>
</dbReference>
<dbReference type="PANTHER" id="PTHR45453">
    <property type="entry name" value="PHOSPHATE REGULON SENSOR PROTEIN PHOR"/>
    <property type="match status" value="1"/>
</dbReference>
<dbReference type="InterPro" id="IPR050351">
    <property type="entry name" value="BphY/WalK/GraS-like"/>
</dbReference>
<name>A0A3E2NWB1_9SPHI</name>
<protein>
    <recommendedName>
        <fullName evidence="2">histidine kinase</fullName>
        <ecNumber evidence="2">2.7.13.3</ecNumber>
    </recommendedName>
</protein>
<dbReference type="PANTHER" id="PTHR45453:SF1">
    <property type="entry name" value="PHOSPHATE REGULON SENSOR PROTEIN PHOR"/>
    <property type="match status" value="1"/>
</dbReference>
<comment type="catalytic activity">
    <reaction evidence="1">
        <text>ATP + protein L-histidine = ADP + protein N-phospho-L-histidine.</text>
        <dbReference type="EC" id="2.7.13.3"/>
    </reaction>
</comment>
<dbReference type="CDD" id="cd00130">
    <property type="entry name" value="PAS"/>
    <property type="match status" value="1"/>
</dbReference>
<proteinExistence type="predicted"/>
<dbReference type="OrthoDB" id="9757990at2"/>